<keyword evidence="2" id="KW-1185">Reference proteome</keyword>
<dbReference type="Proteomes" id="UP000789366">
    <property type="component" value="Unassembled WGS sequence"/>
</dbReference>
<comment type="caution">
    <text evidence="1">The sequence shown here is derived from an EMBL/GenBank/DDBJ whole genome shotgun (WGS) entry which is preliminary data.</text>
</comment>
<accession>A0ACA9LS16</accession>
<dbReference type="EMBL" id="CAJVPW010004601">
    <property type="protein sequence ID" value="CAG8542793.1"/>
    <property type="molecule type" value="Genomic_DNA"/>
</dbReference>
<sequence length="345" mass="39022">MTGLAALNYNRGRTAHSLFRIPVENNGDGFKCQIKLNSERAKLIQESLVVTWDELPMVQKGIVEAVDAFLHELCNSDMPFGGKIFIGIGNFCQVAPVVPRAGRMAIVLESIKSFLIWDSFEVCDLQQPIRDSHDPEYSRLMDDIGDGISDENINLPLLKITHKIDDAINFIFPETILNNSTACQKRAILSDAIDLYSTDNLANNDTNHIQQRNTITVELLNSFNTSGIPKHCLILKKVTIQNPTTGCIVHLPRITFLFQIPQFPFKISHHQFPLRLAYSSTFNSSQELTLNRVALDLRTPVFSYGQLYTALTRVRQRNHILILAENNYSLNLFTTKNVVYSELLE</sequence>
<organism evidence="1 2">
    <name type="scientific">Cetraspora pellucida</name>
    <dbReference type="NCBI Taxonomy" id="1433469"/>
    <lineage>
        <taxon>Eukaryota</taxon>
        <taxon>Fungi</taxon>
        <taxon>Fungi incertae sedis</taxon>
        <taxon>Mucoromycota</taxon>
        <taxon>Glomeromycotina</taxon>
        <taxon>Glomeromycetes</taxon>
        <taxon>Diversisporales</taxon>
        <taxon>Gigasporaceae</taxon>
        <taxon>Cetraspora</taxon>
    </lineage>
</organism>
<gene>
    <name evidence="1" type="ORF">SPELUC_LOCUS4875</name>
</gene>
<evidence type="ECO:0000313" key="1">
    <source>
        <dbReference type="EMBL" id="CAG8542793.1"/>
    </source>
</evidence>
<evidence type="ECO:0000313" key="2">
    <source>
        <dbReference type="Proteomes" id="UP000789366"/>
    </source>
</evidence>
<protein>
    <submittedName>
        <fullName evidence="1">5407_t:CDS:1</fullName>
    </submittedName>
</protein>
<reference evidence="1" key="1">
    <citation type="submission" date="2021-06" db="EMBL/GenBank/DDBJ databases">
        <authorList>
            <person name="Kallberg Y."/>
            <person name="Tangrot J."/>
            <person name="Rosling A."/>
        </authorList>
    </citation>
    <scope>NUCLEOTIDE SEQUENCE</scope>
    <source>
        <strain evidence="1">28 12/20/2015</strain>
    </source>
</reference>
<proteinExistence type="predicted"/>
<name>A0ACA9LS16_9GLOM</name>